<feature type="region of interest" description="Disordered" evidence="1">
    <location>
        <begin position="27"/>
        <end position="56"/>
    </location>
</feature>
<dbReference type="InterPro" id="IPR013103">
    <property type="entry name" value="RVT_2"/>
</dbReference>
<proteinExistence type="predicted"/>
<keyword evidence="3" id="KW-0548">Nucleotidyltransferase</keyword>
<dbReference type="AlphaFoldDB" id="A0A699ID42"/>
<evidence type="ECO:0000256" key="1">
    <source>
        <dbReference type="SAM" id="MobiDB-lite"/>
    </source>
</evidence>
<reference evidence="3" key="1">
    <citation type="journal article" date="2019" name="Sci. Rep.">
        <title>Draft genome of Tanacetum cinerariifolium, the natural source of mosquito coil.</title>
        <authorList>
            <person name="Yamashiro T."/>
            <person name="Shiraishi A."/>
            <person name="Satake H."/>
            <person name="Nakayama K."/>
        </authorList>
    </citation>
    <scope>NUCLEOTIDE SEQUENCE</scope>
</reference>
<comment type="caution">
    <text evidence="3">The sequence shown here is derived from an EMBL/GenBank/DDBJ whole genome shotgun (WGS) entry which is preliminary data.</text>
</comment>
<dbReference type="PANTHER" id="PTHR11439:SF508">
    <property type="entry name" value="RNA-DIRECTED DNA POLYMERASE"/>
    <property type="match status" value="1"/>
</dbReference>
<dbReference type="InterPro" id="IPR043502">
    <property type="entry name" value="DNA/RNA_pol_sf"/>
</dbReference>
<dbReference type="CDD" id="cd09272">
    <property type="entry name" value="RNase_HI_RT_Ty1"/>
    <property type="match status" value="1"/>
</dbReference>
<dbReference type="Pfam" id="PF07727">
    <property type="entry name" value="RVT_2"/>
    <property type="match status" value="1"/>
</dbReference>
<sequence length="560" mass="63532">MSFDNDGTELDLSFSKEIDFVATSMEEETHLEGTGSLTRNHEEMVSGSETDSNSNTYSTSIIGDNVKYGVERVVNYSNLTSESFCFVSALNKSIEPRTYKEAILDDNWVNAMNKEIKALNKNHTWDITELPPGRKPIGCKWIYNIKYKANGEIERYKAMLVAKGFNQREGFGNTGNKNLVCKLNKSFYGLKQAPRKSNEKLVGILRENGFVQSCSDHSLFTKTVNNIFVAFLVYVDDIVITGNDENKINKFKQFLSSKYQIKDLGLLKYFLGIEVIKQGDDIYLSQRKYCLELLHDFGLLSCKPVSIPMEANTVLPFKPSHDNPYLDNITGYQKLICKLIYLTHTRPDISYFVHCLSQHMHSPLKSHLQSALNVLRYLKGSPEKGLKFSHNMLSNMFEGYADSDWAKCPKTRKSVLGYCVFYNENLISWKSKKQATLSKSSTKAEYRSLGSAACEIIWILKIMKDLKVEVNLPVSLLCDNKAVLQLVVNHVFQESSKHFKINVHFIREKNSKGIISAKKIGTLKQTADILTKHLGVSQHNQMINKLGLFNLFTPQIMGGC</sequence>
<dbReference type="GO" id="GO:0003964">
    <property type="term" value="F:RNA-directed DNA polymerase activity"/>
    <property type="evidence" value="ECO:0007669"/>
    <property type="project" value="UniProtKB-KW"/>
</dbReference>
<keyword evidence="3" id="KW-0808">Transferase</keyword>
<feature type="compositionally biased region" description="Polar residues" evidence="1">
    <location>
        <begin position="47"/>
        <end position="56"/>
    </location>
</feature>
<feature type="domain" description="Reverse transcriptase Ty1/copia-type" evidence="2">
    <location>
        <begin position="169"/>
        <end position="310"/>
    </location>
</feature>
<gene>
    <name evidence="3" type="ORF">Tci_519364</name>
</gene>
<dbReference type="EMBL" id="BKCJ010283244">
    <property type="protein sequence ID" value="GEZ47391.1"/>
    <property type="molecule type" value="Genomic_DNA"/>
</dbReference>
<dbReference type="PANTHER" id="PTHR11439">
    <property type="entry name" value="GAG-POL-RELATED RETROTRANSPOSON"/>
    <property type="match status" value="1"/>
</dbReference>
<protein>
    <submittedName>
        <fullName evidence="3">Putative reverse transcriptase, RNA-dependent DNA polymerase, Gag-polypeptide of LTR copia-type</fullName>
    </submittedName>
</protein>
<evidence type="ECO:0000313" key="3">
    <source>
        <dbReference type="EMBL" id="GEZ47391.1"/>
    </source>
</evidence>
<evidence type="ECO:0000259" key="2">
    <source>
        <dbReference type="Pfam" id="PF07727"/>
    </source>
</evidence>
<keyword evidence="3" id="KW-0695">RNA-directed DNA polymerase</keyword>
<dbReference type="SUPFAM" id="SSF56672">
    <property type="entry name" value="DNA/RNA polymerases"/>
    <property type="match status" value="1"/>
</dbReference>
<accession>A0A699ID42</accession>
<organism evidence="3">
    <name type="scientific">Tanacetum cinerariifolium</name>
    <name type="common">Dalmatian daisy</name>
    <name type="synonym">Chrysanthemum cinerariifolium</name>
    <dbReference type="NCBI Taxonomy" id="118510"/>
    <lineage>
        <taxon>Eukaryota</taxon>
        <taxon>Viridiplantae</taxon>
        <taxon>Streptophyta</taxon>
        <taxon>Embryophyta</taxon>
        <taxon>Tracheophyta</taxon>
        <taxon>Spermatophyta</taxon>
        <taxon>Magnoliopsida</taxon>
        <taxon>eudicotyledons</taxon>
        <taxon>Gunneridae</taxon>
        <taxon>Pentapetalae</taxon>
        <taxon>asterids</taxon>
        <taxon>campanulids</taxon>
        <taxon>Asterales</taxon>
        <taxon>Asteraceae</taxon>
        <taxon>Asteroideae</taxon>
        <taxon>Anthemideae</taxon>
        <taxon>Anthemidinae</taxon>
        <taxon>Tanacetum</taxon>
    </lineage>
</organism>
<name>A0A699ID42_TANCI</name>